<evidence type="ECO:0000313" key="6">
    <source>
        <dbReference type="Proteomes" id="UP000018888"/>
    </source>
</evidence>
<dbReference type="SUPFAM" id="SSF53448">
    <property type="entry name" value="Nucleotide-diphospho-sugar transferases"/>
    <property type="match status" value="1"/>
</dbReference>
<dbReference type="GO" id="GO:0000032">
    <property type="term" value="P:cell wall mannoprotein biosynthetic process"/>
    <property type="evidence" value="ECO:0007669"/>
    <property type="project" value="TreeGrafter"/>
</dbReference>
<dbReference type="FunFam" id="3.90.550.10:FF:000051">
    <property type="entry name" value="Alpha-1,2-mannosyltransferase (Ktr4)"/>
    <property type="match status" value="1"/>
</dbReference>
<dbReference type="InterPro" id="IPR002685">
    <property type="entry name" value="Glyco_trans_15"/>
</dbReference>
<reference evidence="5 6" key="1">
    <citation type="journal article" date="2013" name="Proc. Natl. Acad. Sci. U.S.A.">
        <title>Genome of an arbuscular mycorrhizal fungus provides insight into the oldest plant symbiosis.</title>
        <authorList>
            <person name="Tisserant E."/>
            <person name="Malbreil M."/>
            <person name="Kuo A."/>
            <person name="Kohler A."/>
            <person name="Symeonidi A."/>
            <person name="Balestrini R."/>
            <person name="Charron P."/>
            <person name="Duensing N."/>
            <person name="Frei Dit Frey N."/>
            <person name="Gianinazzi-Pearson V."/>
            <person name="Gilbert L.B."/>
            <person name="Handa Y."/>
            <person name="Herr J.R."/>
            <person name="Hijri M."/>
            <person name="Koul R."/>
            <person name="Kawaguchi M."/>
            <person name="Krajinski F."/>
            <person name="Lammers P.J."/>
            <person name="Masclaux F.G."/>
            <person name="Murat C."/>
            <person name="Morin E."/>
            <person name="Ndikumana S."/>
            <person name="Pagni M."/>
            <person name="Petitpierre D."/>
            <person name="Requena N."/>
            <person name="Rosikiewicz P."/>
            <person name="Riley R."/>
            <person name="Saito K."/>
            <person name="San Clemente H."/>
            <person name="Shapiro H."/>
            <person name="van Tuinen D."/>
            <person name="Becard G."/>
            <person name="Bonfante P."/>
            <person name="Paszkowski U."/>
            <person name="Shachar-Hill Y.Y."/>
            <person name="Tuskan G.A."/>
            <person name="Young P.W."/>
            <person name="Sanders I.R."/>
            <person name="Henrissat B."/>
            <person name="Rensing S.A."/>
            <person name="Grigoriev I.V."/>
            <person name="Corradi N."/>
            <person name="Roux C."/>
            <person name="Martin F."/>
        </authorList>
    </citation>
    <scope>NUCLEOTIDE SEQUENCE [LARGE SCALE GENOMIC DNA]</scope>
    <source>
        <strain evidence="5 6">DAOM 197198</strain>
    </source>
</reference>
<dbReference type="PIRSF" id="PIRSF018153">
    <property type="entry name" value="Glyco_trans_15"/>
    <property type="match status" value="1"/>
</dbReference>
<name>A0A2P4QP62_RHIID</name>
<dbReference type="PANTHER" id="PTHR31121">
    <property type="entry name" value="ALPHA-1,2 MANNOSYLTRANSFERASE KTR1"/>
    <property type="match status" value="1"/>
</dbReference>
<keyword evidence="4" id="KW-0472">Membrane</keyword>
<keyword evidence="6" id="KW-1185">Reference proteome</keyword>
<sequence length="388" mass="46653">MVIIKKPSQRSLYFQYVFLIALTIISSVISFAFFLSLFDITLFKSNRQIFFENEYVNPTKDRTLFYDFNYENKTRENGAIVVLVRNEELSSLMSSMRQFEDRFNKKFQYPYVFLNDKEFTKEFIESTKAMTNAETKYGLIPVEMWSYPSWINQTEALYARKKMEEDKVIYGGSESYRHMCRFNSGFFFRHPLIEQYDYYWRLEPGVEFMCDIDYDVFKFIKKNNITYGFTIALMEVKETIPTLWDTVKEFTKEYPEYMNKNSAMKFISNTGKNYNMCHFWSNFEIGDLNFWRSEKYIKFFEFLDKAGGFFYERWGDAPVHTIALALFLEKNQIHFFNDISYRHDPFEHCPIEKDVHEGGKCHCNPEKTFDLHGFLFTILVFTLIKRHC</sequence>
<dbReference type="VEuPathDB" id="FungiDB:RhiirFUN_004613"/>
<evidence type="ECO:0000313" key="5">
    <source>
        <dbReference type="EMBL" id="POG79443.1"/>
    </source>
</evidence>
<feature type="active site" description="Nucleophile" evidence="3">
    <location>
        <position position="284"/>
    </location>
</feature>
<reference evidence="5 6" key="2">
    <citation type="journal article" date="2018" name="New Phytol.">
        <title>High intraspecific genome diversity in the model arbuscular mycorrhizal symbiont Rhizophagus irregularis.</title>
        <authorList>
            <person name="Chen E.C.H."/>
            <person name="Morin E."/>
            <person name="Beaudet D."/>
            <person name="Noel J."/>
            <person name="Yildirir G."/>
            <person name="Ndikumana S."/>
            <person name="Charron P."/>
            <person name="St-Onge C."/>
            <person name="Giorgi J."/>
            <person name="Kruger M."/>
            <person name="Marton T."/>
            <person name="Ropars J."/>
            <person name="Grigoriev I.V."/>
            <person name="Hainaut M."/>
            <person name="Henrissat B."/>
            <person name="Roux C."/>
            <person name="Martin F."/>
            <person name="Corradi N."/>
        </authorList>
    </citation>
    <scope>NUCLEOTIDE SEQUENCE [LARGE SCALE GENOMIC DNA]</scope>
    <source>
        <strain evidence="5 6">DAOM 197198</strain>
    </source>
</reference>
<dbReference type="PANTHER" id="PTHR31121:SF6">
    <property type="entry name" value="ALPHA-1,2 MANNOSYLTRANSFERASE KTR1"/>
    <property type="match status" value="1"/>
</dbReference>
<dbReference type="GO" id="GO:0005794">
    <property type="term" value="C:Golgi apparatus"/>
    <property type="evidence" value="ECO:0007669"/>
    <property type="project" value="TreeGrafter"/>
</dbReference>
<proteinExistence type="inferred from homology"/>
<evidence type="ECO:0000256" key="2">
    <source>
        <dbReference type="ARBA" id="ARBA00022679"/>
    </source>
</evidence>
<evidence type="ECO:0000256" key="3">
    <source>
        <dbReference type="PIRSR" id="PIRSR018153-1"/>
    </source>
</evidence>
<comment type="caution">
    <text evidence="5">The sequence shown here is derived from an EMBL/GenBank/DDBJ whole genome shotgun (WGS) entry which is preliminary data.</text>
</comment>
<evidence type="ECO:0000256" key="4">
    <source>
        <dbReference type="SAM" id="Phobius"/>
    </source>
</evidence>
<dbReference type="InterPro" id="IPR029044">
    <property type="entry name" value="Nucleotide-diphossugar_trans"/>
</dbReference>
<dbReference type="GO" id="GO:0016020">
    <property type="term" value="C:membrane"/>
    <property type="evidence" value="ECO:0007669"/>
    <property type="project" value="InterPro"/>
</dbReference>
<dbReference type="EMBL" id="AUPC02000025">
    <property type="protein sequence ID" value="POG79443.1"/>
    <property type="molecule type" value="Genomic_DNA"/>
</dbReference>
<gene>
    <name evidence="5" type="ORF">GLOIN_2v1765691</name>
</gene>
<evidence type="ECO:0000256" key="1">
    <source>
        <dbReference type="ARBA" id="ARBA00007677"/>
    </source>
</evidence>
<dbReference type="GO" id="GO:0006487">
    <property type="term" value="P:protein N-linked glycosylation"/>
    <property type="evidence" value="ECO:0007669"/>
    <property type="project" value="TreeGrafter"/>
</dbReference>
<dbReference type="Gene3D" id="3.90.550.10">
    <property type="entry name" value="Spore Coat Polysaccharide Biosynthesis Protein SpsA, Chain A"/>
    <property type="match status" value="1"/>
</dbReference>
<keyword evidence="2" id="KW-0808">Transferase</keyword>
<dbReference type="Proteomes" id="UP000018888">
    <property type="component" value="Unassembled WGS sequence"/>
</dbReference>
<protein>
    <submittedName>
        <fullName evidence="5">Glycosyltransferase family 15 protein</fullName>
    </submittedName>
</protein>
<comment type="similarity">
    <text evidence="1">Belongs to the glycosyltransferase 15 family.</text>
</comment>
<organism evidence="5 6">
    <name type="scientific">Rhizophagus irregularis (strain DAOM 181602 / DAOM 197198 / MUCL 43194)</name>
    <name type="common">Arbuscular mycorrhizal fungus</name>
    <name type="synonym">Glomus intraradices</name>
    <dbReference type="NCBI Taxonomy" id="747089"/>
    <lineage>
        <taxon>Eukaryota</taxon>
        <taxon>Fungi</taxon>
        <taxon>Fungi incertae sedis</taxon>
        <taxon>Mucoromycota</taxon>
        <taxon>Glomeromycotina</taxon>
        <taxon>Glomeromycetes</taxon>
        <taxon>Glomerales</taxon>
        <taxon>Glomeraceae</taxon>
        <taxon>Rhizophagus</taxon>
    </lineage>
</organism>
<dbReference type="Pfam" id="PF01793">
    <property type="entry name" value="Glyco_transf_15"/>
    <property type="match status" value="1"/>
</dbReference>
<dbReference type="GO" id="GO:0000026">
    <property type="term" value="F:alpha-1,2-mannosyltransferase activity"/>
    <property type="evidence" value="ECO:0007669"/>
    <property type="project" value="TreeGrafter"/>
</dbReference>
<keyword evidence="4" id="KW-1133">Transmembrane helix</keyword>
<accession>A0A2P4QP62</accession>
<dbReference type="AlphaFoldDB" id="A0A2P4QP62"/>
<feature type="transmembrane region" description="Helical" evidence="4">
    <location>
        <begin position="12"/>
        <end position="38"/>
    </location>
</feature>
<keyword evidence="4" id="KW-0812">Transmembrane</keyword>